<evidence type="ECO:0000259" key="6">
    <source>
        <dbReference type="PROSITE" id="PS51934"/>
    </source>
</evidence>
<dbReference type="OMA" id="PYCIFRG"/>
<evidence type="ECO:0000313" key="8">
    <source>
        <dbReference type="Proteomes" id="UP000694546"/>
    </source>
</evidence>
<feature type="domain" description="LRAT" evidence="6">
    <location>
        <begin position="27"/>
        <end position="143"/>
    </location>
</feature>
<dbReference type="GeneTree" id="ENSGT00940000162660"/>
<dbReference type="InterPro" id="IPR007053">
    <property type="entry name" value="LRAT_dom"/>
</dbReference>
<dbReference type="Ensembl" id="ENSGMOT00000042665.1">
    <property type="protein sequence ID" value="ENSGMOP00000030564.1"/>
    <property type="gene ID" value="ENSGMOG00000023460.1"/>
</dbReference>
<dbReference type="AlphaFoldDB" id="A0A8C5AEZ5"/>
<proteinExistence type="inferred from homology"/>
<keyword evidence="5" id="KW-1133">Transmembrane helix</keyword>
<sequence>MANLFSLRKLGNEVSTASGVKAQPGDLIEIFRGSYQHWAVYIGDGLVIHLAPTSENPGAGAYSMMSIVCDRALVARAGFWDVVGTDEWRINNILDDQCEPRRADLVVQEARRLVGTELPYSVFQSNCEHFATELRYGKAQSRQVRRAGEVVIAAGVGTVVVLGLVALAGAIFGGGRKENKDTQ</sequence>
<dbReference type="GO" id="GO:0005737">
    <property type="term" value="C:cytoplasm"/>
    <property type="evidence" value="ECO:0007669"/>
    <property type="project" value="TreeGrafter"/>
</dbReference>
<evidence type="ECO:0000256" key="2">
    <source>
        <dbReference type="ARBA" id="ARBA00022679"/>
    </source>
</evidence>
<dbReference type="InterPro" id="IPR036564">
    <property type="entry name" value="AF0941-like_sf"/>
</dbReference>
<keyword evidence="5" id="KW-0812">Transmembrane</keyword>
<dbReference type="Pfam" id="PF04970">
    <property type="entry name" value="LRAT"/>
    <property type="match status" value="1"/>
</dbReference>
<dbReference type="GO" id="GO:0070292">
    <property type="term" value="P:N-acylphosphatidylethanolamine metabolic process"/>
    <property type="evidence" value="ECO:0007669"/>
    <property type="project" value="TreeGrafter"/>
</dbReference>
<evidence type="ECO:0000313" key="7">
    <source>
        <dbReference type="Ensembl" id="ENSGMOP00000030564.1"/>
    </source>
</evidence>
<dbReference type="GO" id="GO:0004623">
    <property type="term" value="F:phospholipase A2 activity"/>
    <property type="evidence" value="ECO:0007669"/>
    <property type="project" value="TreeGrafter"/>
</dbReference>
<keyword evidence="4" id="KW-0443">Lipid metabolism</keyword>
<protein>
    <recommendedName>
        <fullName evidence="6">LRAT domain-containing protein</fullName>
    </recommendedName>
</protein>
<dbReference type="InterPro" id="IPR051496">
    <property type="entry name" value="H-rev107_PLA/AT"/>
</dbReference>
<reference evidence="7" key="1">
    <citation type="submission" date="2025-08" db="UniProtKB">
        <authorList>
            <consortium name="Ensembl"/>
        </authorList>
    </citation>
    <scope>IDENTIFICATION</scope>
</reference>
<dbReference type="PROSITE" id="PS51934">
    <property type="entry name" value="LRAT"/>
    <property type="match status" value="1"/>
</dbReference>
<organism evidence="7 8">
    <name type="scientific">Gadus morhua</name>
    <name type="common">Atlantic cod</name>
    <dbReference type="NCBI Taxonomy" id="8049"/>
    <lineage>
        <taxon>Eukaryota</taxon>
        <taxon>Metazoa</taxon>
        <taxon>Chordata</taxon>
        <taxon>Craniata</taxon>
        <taxon>Vertebrata</taxon>
        <taxon>Euteleostomi</taxon>
        <taxon>Actinopterygii</taxon>
        <taxon>Neopterygii</taxon>
        <taxon>Teleostei</taxon>
        <taxon>Neoteleostei</taxon>
        <taxon>Acanthomorphata</taxon>
        <taxon>Zeiogadaria</taxon>
        <taxon>Gadariae</taxon>
        <taxon>Gadiformes</taxon>
        <taxon>Gadoidei</taxon>
        <taxon>Gadidae</taxon>
        <taxon>Gadus</taxon>
    </lineage>
</organism>
<dbReference type="SUPFAM" id="SSF140726">
    <property type="entry name" value="AF0941-like"/>
    <property type="match status" value="1"/>
</dbReference>
<dbReference type="Proteomes" id="UP000694546">
    <property type="component" value="Chromosome 10"/>
</dbReference>
<dbReference type="PANTHER" id="PTHR13943">
    <property type="entry name" value="HRAS-LIKE SUPPRESSOR - RELATED"/>
    <property type="match status" value="1"/>
</dbReference>
<dbReference type="KEGG" id="gmh:115552612"/>
<reference evidence="7" key="2">
    <citation type="submission" date="2025-09" db="UniProtKB">
        <authorList>
            <consortium name="Ensembl"/>
        </authorList>
    </citation>
    <scope>IDENTIFICATION</scope>
</reference>
<keyword evidence="8" id="KW-1185">Reference proteome</keyword>
<feature type="transmembrane region" description="Helical" evidence="5">
    <location>
        <begin position="150"/>
        <end position="172"/>
    </location>
</feature>
<evidence type="ECO:0000256" key="3">
    <source>
        <dbReference type="ARBA" id="ARBA00022801"/>
    </source>
</evidence>
<dbReference type="GO" id="GO:0008970">
    <property type="term" value="F:phospholipase A1 activity"/>
    <property type="evidence" value="ECO:0007669"/>
    <property type="project" value="TreeGrafter"/>
</dbReference>
<accession>A0A8C5AEZ5</accession>
<keyword evidence="3" id="KW-0378">Hydrolase</keyword>
<keyword evidence="5" id="KW-0472">Membrane</keyword>
<name>A0A8C5AEZ5_GADMO</name>
<dbReference type="PANTHER" id="PTHR13943:SF31">
    <property type="entry name" value="PHOSPHOLIPASE A AND ACYLTRANSFERASE 3"/>
    <property type="match status" value="1"/>
</dbReference>
<dbReference type="GO" id="GO:0016410">
    <property type="term" value="F:N-acyltransferase activity"/>
    <property type="evidence" value="ECO:0007669"/>
    <property type="project" value="TreeGrafter"/>
</dbReference>
<keyword evidence="2" id="KW-0808">Transferase</keyword>
<evidence type="ECO:0000256" key="5">
    <source>
        <dbReference type="SAM" id="Phobius"/>
    </source>
</evidence>
<evidence type="ECO:0000256" key="1">
    <source>
        <dbReference type="ARBA" id="ARBA00007824"/>
    </source>
</evidence>
<dbReference type="Gene3D" id="3.90.1720.10">
    <property type="entry name" value="endopeptidase domain like (from Nostoc punctiforme)"/>
    <property type="match status" value="1"/>
</dbReference>
<evidence type="ECO:0000256" key="4">
    <source>
        <dbReference type="ARBA" id="ARBA00023098"/>
    </source>
</evidence>
<comment type="similarity">
    <text evidence="1">Belongs to the H-rev107 family.</text>
</comment>